<sequence length="165" mass="18757">MGMRGIMNKKVENGERCGEKASPYVQMVPSKRHQRVILRMFAIFKKNPGMKLLGVEVGKSNGNDVDIGAEKRCTGSIPQSTIRAKVVAWVLMKLQVSNPFKEEEERNEEDDSNDNDDILTYEEEECEEVELCKSRILMGRRCKRLYGSSTLQYNNDGILLPKSLP</sequence>
<gene>
    <name evidence="1" type="ORF">ACJRO7_002693</name>
</gene>
<proteinExistence type="predicted"/>
<protein>
    <submittedName>
        <fullName evidence="1">Uncharacterized protein</fullName>
    </submittedName>
</protein>
<keyword evidence="2" id="KW-1185">Reference proteome</keyword>
<reference evidence="1 2" key="1">
    <citation type="submission" date="2024-11" db="EMBL/GenBank/DDBJ databases">
        <title>Chromosome-level genome assembly of Eucalyptus globulus Labill. provides insights into its genome evolution.</title>
        <authorList>
            <person name="Li X."/>
        </authorList>
    </citation>
    <scope>NUCLEOTIDE SEQUENCE [LARGE SCALE GENOMIC DNA]</scope>
    <source>
        <strain evidence="1">CL2024</strain>
        <tissue evidence="1">Fresh tender leaves</tissue>
    </source>
</reference>
<comment type="caution">
    <text evidence="1">The sequence shown here is derived from an EMBL/GenBank/DDBJ whole genome shotgun (WGS) entry which is preliminary data.</text>
</comment>
<dbReference type="EMBL" id="JBJKBG010000001">
    <property type="protein sequence ID" value="KAL3755682.1"/>
    <property type="molecule type" value="Genomic_DNA"/>
</dbReference>
<dbReference type="Proteomes" id="UP001634007">
    <property type="component" value="Unassembled WGS sequence"/>
</dbReference>
<dbReference type="AlphaFoldDB" id="A0ABD3LWB4"/>
<evidence type="ECO:0000313" key="2">
    <source>
        <dbReference type="Proteomes" id="UP001634007"/>
    </source>
</evidence>
<name>A0ABD3LWB4_EUCGL</name>
<organism evidence="1 2">
    <name type="scientific">Eucalyptus globulus</name>
    <name type="common">Tasmanian blue gum</name>
    <dbReference type="NCBI Taxonomy" id="34317"/>
    <lineage>
        <taxon>Eukaryota</taxon>
        <taxon>Viridiplantae</taxon>
        <taxon>Streptophyta</taxon>
        <taxon>Embryophyta</taxon>
        <taxon>Tracheophyta</taxon>
        <taxon>Spermatophyta</taxon>
        <taxon>Magnoliopsida</taxon>
        <taxon>eudicotyledons</taxon>
        <taxon>Gunneridae</taxon>
        <taxon>Pentapetalae</taxon>
        <taxon>rosids</taxon>
        <taxon>malvids</taxon>
        <taxon>Myrtales</taxon>
        <taxon>Myrtaceae</taxon>
        <taxon>Myrtoideae</taxon>
        <taxon>Eucalypteae</taxon>
        <taxon>Eucalyptus</taxon>
    </lineage>
</organism>
<accession>A0ABD3LWB4</accession>
<evidence type="ECO:0000313" key="1">
    <source>
        <dbReference type="EMBL" id="KAL3755682.1"/>
    </source>
</evidence>